<sequence length="68" mass="6603">MPPLTSIVAVPTGAPVGFGVSVDLDVSTDSVVVAGVDGSAEVRAVPESAHPVSTAAVTAAPAKRAVHL</sequence>
<comment type="caution">
    <text evidence="1">The sequence shown here is derived from an EMBL/GenBank/DDBJ whole genome shotgun (WGS) entry which is preliminary data.</text>
</comment>
<gene>
    <name evidence="1" type="ORF">HGA13_21785</name>
</gene>
<reference evidence="1 2" key="1">
    <citation type="submission" date="2020-04" db="EMBL/GenBank/DDBJ databases">
        <title>MicrobeNet Type strains.</title>
        <authorList>
            <person name="Nicholson A.C."/>
        </authorList>
    </citation>
    <scope>NUCLEOTIDE SEQUENCE [LARGE SCALE GENOMIC DNA]</scope>
    <source>
        <strain evidence="1 2">DSM 45078</strain>
    </source>
</reference>
<accession>A0A846XMB1</accession>
<evidence type="ECO:0000313" key="1">
    <source>
        <dbReference type="EMBL" id="NKY35683.1"/>
    </source>
</evidence>
<dbReference type="RefSeq" id="WP_084471489.1">
    <property type="nucleotide sequence ID" value="NZ_JAAXOO010000005.1"/>
</dbReference>
<protein>
    <submittedName>
        <fullName evidence="1">Uncharacterized protein</fullName>
    </submittedName>
</protein>
<evidence type="ECO:0000313" key="2">
    <source>
        <dbReference type="Proteomes" id="UP000565715"/>
    </source>
</evidence>
<organism evidence="1 2">
    <name type="scientific">Nocardia speluncae</name>
    <dbReference type="NCBI Taxonomy" id="419477"/>
    <lineage>
        <taxon>Bacteria</taxon>
        <taxon>Bacillati</taxon>
        <taxon>Actinomycetota</taxon>
        <taxon>Actinomycetes</taxon>
        <taxon>Mycobacteriales</taxon>
        <taxon>Nocardiaceae</taxon>
        <taxon>Nocardia</taxon>
    </lineage>
</organism>
<name>A0A846XMB1_9NOCA</name>
<dbReference type="Proteomes" id="UP000565715">
    <property type="component" value="Unassembled WGS sequence"/>
</dbReference>
<keyword evidence="2" id="KW-1185">Reference proteome</keyword>
<dbReference type="EMBL" id="JAAXOO010000005">
    <property type="protein sequence ID" value="NKY35683.1"/>
    <property type="molecule type" value="Genomic_DNA"/>
</dbReference>
<dbReference type="AlphaFoldDB" id="A0A846XMB1"/>
<proteinExistence type="predicted"/>